<dbReference type="Gene3D" id="3.40.390.10">
    <property type="entry name" value="Collagenase (Catalytic Domain)"/>
    <property type="match status" value="1"/>
</dbReference>
<comment type="caution">
    <text evidence="2">The sequence shown here is derived from an EMBL/GenBank/DDBJ whole genome shotgun (WGS) entry which is preliminary data.</text>
</comment>
<reference evidence="2" key="1">
    <citation type="submission" date="2020-09" db="EMBL/GenBank/DDBJ databases">
        <title>Novel species of Mucilaginibacter isolated from a glacier on the Tibetan Plateau.</title>
        <authorList>
            <person name="Liu Q."/>
            <person name="Xin Y.-H."/>
        </authorList>
    </citation>
    <scope>NUCLEOTIDE SEQUENCE</scope>
    <source>
        <strain evidence="2">ZB1P21</strain>
    </source>
</reference>
<gene>
    <name evidence="2" type="ORF">IDJ76_03900</name>
</gene>
<dbReference type="EMBL" id="JACWMX010000001">
    <property type="protein sequence ID" value="MBD1392233.1"/>
    <property type="molecule type" value="Genomic_DNA"/>
</dbReference>
<sequence>MNKNQICKVLGVFIFLNVVSCSKDNTVTPSSGNSTGGTSGGTTTPQFTGPNTGATNLTVRLIYLVPADRALNQQYTDAVTAGVTQLTAWYKSTLGTNKTFHLNTQIVETIKSTQNAAWFNASNSTSGTDAQYYFYNNARNDIKSLLGTGYDESKYVYLVYVDAQGATGAGALGFTAMPENDLKGLTNQMTEPVSRWVGGAGHELGHAFGLPHPDNQNPQALMWTGYTIFPNCIFQANDKTILNGSKFFY</sequence>
<dbReference type="AlphaFoldDB" id="A0A926NUY0"/>
<dbReference type="RefSeq" id="WP_191160907.1">
    <property type="nucleotide sequence ID" value="NZ_JACWMX010000001.1"/>
</dbReference>
<evidence type="ECO:0000256" key="1">
    <source>
        <dbReference type="SAM" id="MobiDB-lite"/>
    </source>
</evidence>
<feature type="region of interest" description="Disordered" evidence="1">
    <location>
        <begin position="27"/>
        <end position="52"/>
    </location>
</feature>
<accession>A0A926NUY0</accession>
<dbReference type="GO" id="GO:0008237">
    <property type="term" value="F:metallopeptidase activity"/>
    <property type="evidence" value="ECO:0007669"/>
    <property type="project" value="InterPro"/>
</dbReference>
<name>A0A926NUY0_9SPHI</name>
<dbReference type="SUPFAM" id="SSF55486">
    <property type="entry name" value="Metalloproteases ('zincins'), catalytic domain"/>
    <property type="match status" value="2"/>
</dbReference>
<feature type="compositionally biased region" description="Low complexity" evidence="1">
    <location>
        <begin position="41"/>
        <end position="52"/>
    </location>
</feature>
<dbReference type="InterPro" id="IPR024079">
    <property type="entry name" value="MetalloPept_cat_dom_sf"/>
</dbReference>
<organism evidence="2 3">
    <name type="scientific">Mucilaginibacter glaciei</name>
    <dbReference type="NCBI Taxonomy" id="2772109"/>
    <lineage>
        <taxon>Bacteria</taxon>
        <taxon>Pseudomonadati</taxon>
        <taxon>Bacteroidota</taxon>
        <taxon>Sphingobacteriia</taxon>
        <taxon>Sphingobacteriales</taxon>
        <taxon>Sphingobacteriaceae</taxon>
        <taxon>Mucilaginibacter</taxon>
    </lineage>
</organism>
<evidence type="ECO:0000313" key="3">
    <source>
        <dbReference type="Proteomes" id="UP000619078"/>
    </source>
</evidence>
<proteinExistence type="predicted"/>
<dbReference type="Proteomes" id="UP000619078">
    <property type="component" value="Unassembled WGS sequence"/>
</dbReference>
<protein>
    <submittedName>
        <fullName evidence="2">Uncharacterized protein</fullName>
    </submittedName>
</protein>
<keyword evidence="3" id="KW-1185">Reference proteome</keyword>
<evidence type="ECO:0000313" key="2">
    <source>
        <dbReference type="EMBL" id="MBD1392233.1"/>
    </source>
</evidence>